<proteinExistence type="predicted"/>
<feature type="transmembrane region" description="Helical" evidence="1">
    <location>
        <begin position="191"/>
        <end position="214"/>
    </location>
</feature>
<feature type="transmembrane region" description="Helical" evidence="1">
    <location>
        <begin position="102"/>
        <end position="127"/>
    </location>
</feature>
<evidence type="ECO:0000313" key="2">
    <source>
        <dbReference type="EMBL" id="NMH96970.1"/>
    </source>
</evidence>
<dbReference type="RefSeq" id="WP_169380357.1">
    <property type="nucleotide sequence ID" value="NZ_JAAXLA010000008.1"/>
</dbReference>
<evidence type="ECO:0008006" key="4">
    <source>
        <dbReference type="Google" id="ProtNLM"/>
    </source>
</evidence>
<name>A0ABX1S5W3_9PSEU</name>
<reference evidence="2 3" key="1">
    <citation type="submission" date="2020-04" db="EMBL/GenBank/DDBJ databases">
        <authorList>
            <person name="Klaysubun C."/>
            <person name="Duangmal K."/>
            <person name="Lipun K."/>
        </authorList>
    </citation>
    <scope>NUCLEOTIDE SEQUENCE [LARGE SCALE GENOMIC DNA]</scope>
    <source>
        <strain evidence="2 3">K10HN5</strain>
    </source>
</reference>
<organism evidence="2 3">
    <name type="scientific">Pseudonocardia acidicola</name>
    <dbReference type="NCBI Taxonomy" id="2724939"/>
    <lineage>
        <taxon>Bacteria</taxon>
        <taxon>Bacillati</taxon>
        <taxon>Actinomycetota</taxon>
        <taxon>Actinomycetes</taxon>
        <taxon>Pseudonocardiales</taxon>
        <taxon>Pseudonocardiaceae</taxon>
        <taxon>Pseudonocardia</taxon>
    </lineage>
</organism>
<accession>A0ABX1S5W3</accession>
<dbReference type="Proteomes" id="UP000820669">
    <property type="component" value="Unassembled WGS sequence"/>
</dbReference>
<feature type="transmembrane region" description="Helical" evidence="1">
    <location>
        <begin position="139"/>
        <end position="160"/>
    </location>
</feature>
<evidence type="ECO:0000313" key="3">
    <source>
        <dbReference type="Proteomes" id="UP000820669"/>
    </source>
</evidence>
<feature type="transmembrane region" description="Helical" evidence="1">
    <location>
        <begin position="167"/>
        <end position="185"/>
    </location>
</feature>
<comment type="caution">
    <text evidence="2">The sequence shown here is derived from an EMBL/GenBank/DDBJ whole genome shotgun (WGS) entry which is preliminary data.</text>
</comment>
<sequence>MKELTELVDLPDPAVQPLVHPLDLPESRRPFRTAHLLDAVAGPAVSACLAALVWFASTSAVVPLVAFVATAGLGALARRHYTAQAWSFIPRRRQDRDRASPLAWELAGAALLAVALGAVLLLVAGRLTRADVPVGAREFTLGAAVAVAVLMAIDLAVTLLRSPRRAALALPAAAVVAVIVAMSYPRLHEGAAWAAMVGGAGTMLLAAISCAAVGHANHRRASGSMDPPHQSH</sequence>
<gene>
    <name evidence="2" type="ORF">HF526_06505</name>
</gene>
<protein>
    <recommendedName>
        <fullName evidence="4">Integral membrane protein</fullName>
    </recommendedName>
</protein>
<dbReference type="EMBL" id="JAAXLA010000008">
    <property type="protein sequence ID" value="NMH96970.1"/>
    <property type="molecule type" value="Genomic_DNA"/>
</dbReference>
<evidence type="ECO:0000256" key="1">
    <source>
        <dbReference type="SAM" id="Phobius"/>
    </source>
</evidence>
<keyword evidence="3" id="KW-1185">Reference proteome</keyword>
<keyword evidence="1" id="KW-0812">Transmembrane</keyword>
<feature type="transmembrane region" description="Helical" evidence="1">
    <location>
        <begin position="61"/>
        <end position="81"/>
    </location>
</feature>
<keyword evidence="1" id="KW-1133">Transmembrane helix</keyword>
<keyword evidence="1" id="KW-0472">Membrane</keyword>